<organism evidence="4 5">
    <name type="scientific">Heliobacterium chlorum</name>
    <dbReference type="NCBI Taxonomy" id="2698"/>
    <lineage>
        <taxon>Bacteria</taxon>
        <taxon>Bacillati</taxon>
        <taxon>Bacillota</taxon>
        <taxon>Clostridia</taxon>
        <taxon>Eubacteriales</taxon>
        <taxon>Heliobacteriaceae</taxon>
        <taxon>Heliobacterium</taxon>
    </lineage>
</organism>
<feature type="domain" description="SLH" evidence="3">
    <location>
        <begin position="194"/>
        <end position="256"/>
    </location>
</feature>
<dbReference type="PROSITE" id="PS51272">
    <property type="entry name" value="SLH"/>
    <property type="match status" value="2"/>
</dbReference>
<feature type="chain" id="PRO_5045085797" description="SLH domain-containing protein" evidence="2">
    <location>
        <begin position="33"/>
        <end position="895"/>
    </location>
</feature>
<dbReference type="Pfam" id="PF00395">
    <property type="entry name" value="SLH"/>
    <property type="match status" value="1"/>
</dbReference>
<reference evidence="4 5" key="1">
    <citation type="submission" date="2020-07" db="EMBL/GenBank/DDBJ databases">
        <title>Draft whole-genome sequence of Heliobacterium chlorum DSM 3682, type strain.</title>
        <authorList>
            <person name="Kyndt J.A."/>
            <person name="Meyer T.E."/>
            <person name="Imhoff J.F."/>
        </authorList>
    </citation>
    <scope>NUCLEOTIDE SEQUENCE [LARGE SCALE GENOMIC DNA]</scope>
    <source>
        <strain evidence="4 5">DSM 3682</strain>
    </source>
</reference>
<keyword evidence="2" id="KW-0732">Signal</keyword>
<dbReference type="EMBL" id="JACVHF010000006">
    <property type="protein sequence ID" value="MBC9784501.1"/>
    <property type="molecule type" value="Genomic_DNA"/>
</dbReference>
<dbReference type="InterPro" id="IPR001119">
    <property type="entry name" value="SLH_dom"/>
</dbReference>
<evidence type="ECO:0000313" key="5">
    <source>
        <dbReference type="Proteomes" id="UP000617402"/>
    </source>
</evidence>
<keyword evidence="1" id="KW-0677">Repeat</keyword>
<dbReference type="RefSeq" id="WP_188039613.1">
    <property type="nucleotide sequence ID" value="NZ_JACVHF010000006.1"/>
</dbReference>
<evidence type="ECO:0000256" key="1">
    <source>
        <dbReference type="ARBA" id="ARBA00022737"/>
    </source>
</evidence>
<dbReference type="Proteomes" id="UP000617402">
    <property type="component" value="Unassembled WGS sequence"/>
</dbReference>
<evidence type="ECO:0000259" key="3">
    <source>
        <dbReference type="PROSITE" id="PS51272"/>
    </source>
</evidence>
<comment type="caution">
    <text evidence="4">The sequence shown here is derived from an EMBL/GenBank/DDBJ whole genome shotgun (WGS) entry which is preliminary data.</text>
</comment>
<keyword evidence="5" id="KW-1185">Reference proteome</keyword>
<protein>
    <recommendedName>
        <fullName evidence="3">SLH domain-containing protein</fullName>
    </recommendedName>
</protein>
<evidence type="ECO:0000256" key="2">
    <source>
        <dbReference type="SAM" id="SignalP"/>
    </source>
</evidence>
<gene>
    <name evidence="4" type="ORF">H1S01_08245</name>
</gene>
<sequence>MFRKTFWQTFTASILSTALTLTAALTPGAGWAAVAVLPPEIKGVPYAQSLVTNGTFNDSRGHWAEEYLFAAGVNGLLRPDPDGRIRPDELLNKRDGLLAVAALAGWMQNVQTPGGNGTNQRAAPSTGSWETWGNRVLTLAAQKGFFPNQTAGSNNPGTVRGVKLDDPVTKEELALWIAKALPLQPVYGSAQSRTYMFYDWNQMKADNVPWMEAVLQQNLLNGDGAYLYPQRALTRAEAAAVLTRALKPARQLQNRPVISASVTDIDQISSSSGLPGQKRIHIIGPNGEKSALLLGSPDPDNPFGTNVAVWKVGPTDGQALSPGDQIELYPLESSAGSTTSAISQNSTFPTSLTAYYVRVLPTTTTIEGTLIHYDSSNGQMVIQDAWGNLRTAQIMPGAVAWISGVQRPLTDIPGGTYIVGRGSGNGLTSVTADLPVAEPGAIVPESLIQQGKVREITNDSIRIADGQGREGAYSLASDYVVRVGRELGSIDDVEIGDPVTLRFSDYLGKQVAAIEIPTLNRQVEGVYLGDVSAINPVTGWVTLRSLKKFDSGTWSNVDVSKQVKLDNLDTVTINGRTVNKSQFQRFGRGQQIIFSAADGFDGLSATRVAVIDSGSELESFNDRVDRIDIPGNSLKLDVDGSYLAIDPGTIVIRNGRLTDLRDLKEGDPILAYADTSSSGYRAALITVDKDLIQETDNKDGLVQGTVKDFDEDGYLDLNFYSRYRDNQWERFSGSSSTFTLKPARDTIIYDYRSGLSGTKVPVRDFLSQGPAGEYDKDFLYAFVQNGRPLAISIFSSGPSTDQAPQERTTLARVTDINTDSKTLTLEAVRDWSDSSRRWLPNPISLSVLADKAIVIDSRKISDLENLRKGDTCLIIRKEPRSGESPDRIAYFIFKQ</sequence>
<name>A0ABR7T1F0_HELCL</name>
<evidence type="ECO:0000313" key="4">
    <source>
        <dbReference type="EMBL" id="MBC9784501.1"/>
    </source>
</evidence>
<accession>A0ABR7T1F0</accession>
<feature type="signal peptide" evidence="2">
    <location>
        <begin position="1"/>
        <end position="32"/>
    </location>
</feature>
<proteinExistence type="predicted"/>
<feature type="domain" description="SLH" evidence="3">
    <location>
        <begin position="51"/>
        <end position="114"/>
    </location>
</feature>